<name>A0A4P6JX06_KTERU</name>
<dbReference type="Proteomes" id="UP000290365">
    <property type="component" value="Chromosome"/>
</dbReference>
<sequence>MAMQQLHILPLLDIQSVEFANHYEQGVWSAMYGDQQGEHPIPISYLVQVLRDYEKHGYFTAPDCATHLQRIGFYLGVYHGGVLAPQSGLLRSGISTLARLDHPEACTGYRIGRWGYFHNQLEDEDRRWNEPDIPETLQELVADQPCGPEDNEAVLYYCAGSLLGALSGELFPETPEERRSWQVEYNYSLGAEPTRISHYITIQPQAWQNVCLVPDPQS</sequence>
<dbReference type="KEGG" id="kbs:EPA93_31530"/>
<proteinExistence type="predicted"/>
<gene>
    <name evidence="1" type="ORF">EPA93_31530</name>
</gene>
<dbReference type="RefSeq" id="WP_129891332.1">
    <property type="nucleotide sequence ID" value="NZ_CP035758.1"/>
</dbReference>
<dbReference type="AlphaFoldDB" id="A0A4P6JX06"/>
<evidence type="ECO:0000313" key="1">
    <source>
        <dbReference type="EMBL" id="QBD80267.1"/>
    </source>
</evidence>
<reference evidence="1 2" key="1">
    <citation type="submission" date="2019-01" db="EMBL/GenBank/DDBJ databases">
        <title>Ktedonosporobacter rubrisoli SCAWS-G2.</title>
        <authorList>
            <person name="Huang Y."/>
            <person name="Yan B."/>
        </authorList>
    </citation>
    <scope>NUCLEOTIDE SEQUENCE [LARGE SCALE GENOMIC DNA]</scope>
    <source>
        <strain evidence="1 2">SCAWS-G2</strain>
    </source>
</reference>
<accession>A0A4P6JX06</accession>
<dbReference type="EMBL" id="CP035758">
    <property type="protein sequence ID" value="QBD80267.1"/>
    <property type="molecule type" value="Genomic_DNA"/>
</dbReference>
<keyword evidence="2" id="KW-1185">Reference proteome</keyword>
<protein>
    <submittedName>
        <fullName evidence="1">Uncharacterized protein</fullName>
    </submittedName>
</protein>
<evidence type="ECO:0000313" key="2">
    <source>
        <dbReference type="Proteomes" id="UP000290365"/>
    </source>
</evidence>
<organism evidence="1 2">
    <name type="scientific">Ktedonosporobacter rubrisoli</name>
    <dbReference type="NCBI Taxonomy" id="2509675"/>
    <lineage>
        <taxon>Bacteria</taxon>
        <taxon>Bacillati</taxon>
        <taxon>Chloroflexota</taxon>
        <taxon>Ktedonobacteria</taxon>
        <taxon>Ktedonobacterales</taxon>
        <taxon>Ktedonosporobacteraceae</taxon>
        <taxon>Ktedonosporobacter</taxon>
    </lineage>
</organism>